<organism evidence="2">
    <name type="scientific">Paenibacillus sp. SYP-B3998</name>
    <dbReference type="NCBI Taxonomy" id="2678564"/>
    <lineage>
        <taxon>Bacteria</taxon>
        <taxon>Bacillati</taxon>
        <taxon>Bacillota</taxon>
        <taxon>Bacilli</taxon>
        <taxon>Bacillales</taxon>
        <taxon>Paenibacillaceae</taxon>
        <taxon>Paenibacillus</taxon>
    </lineage>
</organism>
<dbReference type="RefSeq" id="WP_163949584.1">
    <property type="nucleotide sequence ID" value="NZ_JAAIKC010000006.1"/>
</dbReference>
<name>A0A6G4A214_9BACL</name>
<protein>
    <submittedName>
        <fullName evidence="2">Uncharacterized protein</fullName>
    </submittedName>
</protein>
<evidence type="ECO:0000313" key="2">
    <source>
        <dbReference type="EMBL" id="NEW07869.1"/>
    </source>
</evidence>
<gene>
    <name evidence="2" type="ORF">GK047_17860</name>
</gene>
<comment type="caution">
    <text evidence="2">The sequence shown here is derived from an EMBL/GenBank/DDBJ whole genome shotgun (WGS) entry which is preliminary data.</text>
</comment>
<evidence type="ECO:0000256" key="1">
    <source>
        <dbReference type="SAM" id="SignalP"/>
    </source>
</evidence>
<keyword evidence="1" id="KW-0732">Signal</keyword>
<sequence length="402" mass="45261">MKKTILVAMSLALTLSLSSSALASNSSQKSEIVFFDNEADRAVKKLKEKTTDEEATTLLKKFNPQTSYSDNTKQIAINYDEINSNPSFVKRATQHFNKGGTIYFYGSNLKLSDIESVLGVVIEKKPNPKANDKGETITTAEEETYQIIGISPKNLKKPYLRQIKNVIDGKTEPVSNLKKHKDIFVQEVMSIVNEDPFKSNEISVLDYQSDPIVASKYSITKTIYQGSDKVFYQNVFWILHQNTTSDTDHNYDYFYIEHSVETNFYNGARVLSTSSGGSGNTFDLVHTLPYSSDIQREYSPKSTSSSSVYTVALPWVVQWQFSLNASAALTSTGSQSTGIAKYSWTPTWAQSWLQFPETYKPGTAWASKGNSLASIDLQEYIVYTYNSKTYSDVSNQQVRHYY</sequence>
<accession>A0A6G4A214</accession>
<feature type="signal peptide" evidence="1">
    <location>
        <begin position="1"/>
        <end position="23"/>
    </location>
</feature>
<proteinExistence type="predicted"/>
<dbReference type="EMBL" id="JAAIKC010000006">
    <property type="protein sequence ID" value="NEW07869.1"/>
    <property type="molecule type" value="Genomic_DNA"/>
</dbReference>
<reference evidence="2" key="1">
    <citation type="submission" date="2020-02" db="EMBL/GenBank/DDBJ databases">
        <authorList>
            <person name="Shen X.-R."/>
            <person name="Zhang Y.-X."/>
        </authorList>
    </citation>
    <scope>NUCLEOTIDE SEQUENCE</scope>
    <source>
        <strain evidence="2">SYP-B3998</strain>
    </source>
</reference>
<dbReference type="AlphaFoldDB" id="A0A6G4A214"/>
<feature type="chain" id="PRO_5026054569" evidence="1">
    <location>
        <begin position="24"/>
        <end position="402"/>
    </location>
</feature>